<keyword evidence="3" id="KW-1185">Reference proteome</keyword>
<evidence type="ECO:0000313" key="3">
    <source>
        <dbReference type="Proteomes" id="UP000887013"/>
    </source>
</evidence>
<dbReference type="InterPro" id="IPR043502">
    <property type="entry name" value="DNA/RNA_pol_sf"/>
</dbReference>
<organism evidence="2 3">
    <name type="scientific">Nephila pilipes</name>
    <name type="common">Giant wood spider</name>
    <name type="synonym">Nephila maculata</name>
    <dbReference type="NCBI Taxonomy" id="299642"/>
    <lineage>
        <taxon>Eukaryota</taxon>
        <taxon>Metazoa</taxon>
        <taxon>Ecdysozoa</taxon>
        <taxon>Arthropoda</taxon>
        <taxon>Chelicerata</taxon>
        <taxon>Arachnida</taxon>
        <taxon>Araneae</taxon>
        <taxon>Araneomorphae</taxon>
        <taxon>Entelegynae</taxon>
        <taxon>Araneoidea</taxon>
        <taxon>Nephilidae</taxon>
        <taxon>Nephila</taxon>
    </lineage>
</organism>
<evidence type="ECO:0000313" key="2">
    <source>
        <dbReference type="EMBL" id="GFU10833.1"/>
    </source>
</evidence>
<dbReference type="InterPro" id="IPR043128">
    <property type="entry name" value="Rev_trsase/Diguanyl_cyclase"/>
</dbReference>
<comment type="caution">
    <text evidence="2">The sequence shown here is derived from an EMBL/GenBank/DDBJ whole genome shotgun (WGS) entry which is preliminary data.</text>
</comment>
<gene>
    <name evidence="2" type="ORF">NPIL_497671</name>
</gene>
<sequence>MINAEGVLPNSLIQESFSEELDAKGPKRRISARAPEGGREGEVTPYVKHHIDRPPSCSSSALQNVIWFENSPATFQRLINSFKNGISGVKIMAYLEEIIVMSTIINYHEKDHKIVFLKSEQHMLREVREKCEVFSLKMEHIPRKSNAFADILSIYFEHNSGINWELCEAMIDFLHVSDLRSEQLKDEKIIKIVECFANMAYENSYFP</sequence>
<dbReference type="GO" id="GO:0071897">
    <property type="term" value="P:DNA biosynthetic process"/>
    <property type="evidence" value="ECO:0007669"/>
    <property type="project" value="UniProtKB-ARBA"/>
</dbReference>
<protein>
    <submittedName>
        <fullName evidence="2">Uncharacterized protein</fullName>
    </submittedName>
</protein>
<dbReference type="SUPFAM" id="SSF56672">
    <property type="entry name" value="DNA/RNA polymerases"/>
    <property type="match status" value="1"/>
</dbReference>
<dbReference type="Proteomes" id="UP000887013">
    <property type="component" value="Unassembled WGS sequence"/>
</dbReference>
<reference evidence="2" key="1">
    <citation type="submission" date="2020-08" db="EMBL/GenBank/DDBJ databases">
        <title>Multicomponent nature underlies the extraordinary mechanical properties of spider dragline silk.</title>
        <authorList>
            <person name="Kono N."/>
            <person name="Nakamura H."/>
            <person name="Mori M."/>
            <person name="Yoshida Y."/>
            <person name="Ohtoshi R."/>
            <person name="Malay A.D."/>
            <person name="Moran D.A.P."/>
            <person name="Tomita M."/>
            <person name="Numata K."/>
            <person name="Arakawa K."/>
        </authorList>
    </citation>
    <scope>NUCLEOTIDE SEQUENCE</scope>
</reference>
<proteinExistence type="predicted"/>
<name>A0A8X6QC60_NEPPI</name>
<feature type="region of interest" description="Disordered" evidence="1">
    <location>
        <begin position="23"/>
        <end position="42"/>
    </location>
</feature>
<evidence type="ECO:0000256" key="1">
    <source>
        <dbReference type="SAM" id="MobiDB-lite"/>
    </source>
</evidence>
<dbReference type="EMBL" id="BMAW01078398">
    <property type="protein sequence ID" value="GFU10833.1"/>
    <property type="molecule type" value="Genomic_DNA"/>
</dbReference>
<accession>A0A8X6QC60</accession>
<dbReference type="Gene3D" id="3.30.70.270">
    <property type="match status" value="1"/>
</dbReference>
<dbReference type="AlphaFoldDB" id="A0A8X6QC60"/>